<accession>B8IXT4</accession>
<keyword evidence="2" id="KW-1185">Reference proteome</keyword>
<dbReference type="KEGG" id="mno:Mnod_8763"/>
<evidence type="ECO:0000313" key="1">
    <source>
        <dbReference type="EMBL" id="ACL63224.1"/>
    </source>
</evidence>
<dbReference type="Gene3D" id="3.40.50.150">
    <property type="entry name" value="Vaccinia Virus protein VP39"/>
    <property type="match status" value="1"/>
</dbReference>
<organism evidence="1 2">
    <name type="scientific">Methylobacterium nodulans (strain LMG 21967 / CNCM I-2342 / ORS 2060)</name>
    <dbReference type="NCBI Taxonomy" id="460265"/>
    <lineage>
        <taxon>Bacteria</taxon>
        <taxon>Pseudomonadati</taxon>
        <taxon>Pseudomonadota</taxon>
        <taxon>Alphaproteobacteria</taxon>
        <taxon>Hyphomicrobiales</taxon>
        <taxon>Methylobacteriaceae</taxon>
        <taxon>Methylobacterium</taxon>
    </lineage>
</organism>
<reference evidence="2" key="1">
    <citation type="submission" date="2009-01" db="EMBL/GenBank/DDBJ databases">
        <title>Complete sequence of plasmid 3 of Methylobacterium nodulans ORS 2060.</title>
        <authorList>
            <consortium name="US DOE Joint Genome Institute"/>
            <person name="Lucas S."/>
            <person name="Copeland A."/>
            <person name="Lapidus A."/>
            <person name="Glavina del Rio T."/>
            <person name="Dalin E."/>
            <person name="Tice H."/>
            <person name="Bruce D."/>
            <person name="Goodwin L."/>
            <person name="Pitluck S."/>
            <person name="Sims D."/>
            <person name="Brettin T."/>
            <person name="Detter J.C."/>
            <person name="Han C."/>
            <person name="Larimer F."/>
            <person name="Land M."/>
            <person name="Hauser L."/>
            <person name="Kyrpides N."/>
            <person name="Ivanova N."/>
            <person name="Marx C.J."/>
            <person name="Richardson P."/>
        </authorList>
    </citation>
    <scope>NUCLEOTIDE SEQUENCE [LARGE SCALE GENOMIC DNA]</scope>
    <source>
        <strain evidence="2">LMG 21967 / CNCM I-2342 / ORS 2060</strain>
        <plasmid evidence="2">Plasmid pMNOD03</plasmid>
    </source>
</reference>
<sequence>MTTHQLDLLGLRTTVFASGNRAGLEFSMPIVGALRHYSGRTAAPAAAVAASPEAAPAGPLAEAVARINWYHTLDLGEGLVTPGFYDHRGILPLYGLPERLDGMRVLDIACFDGFWSFEFERRGAAEVIALDIRSARELDLPWRLRETMTEAELDRPFGEGFRLAHEVLGSAVKHTHCNVYDLSPERLGRFDFVHCGDLLLHLRDPARALYNIRRVTRGTAMISDCIYPDLDRLDGLPIMQYDGAFSENIWWRFSAHALSAMIRDAGFDHVAEKKRFRYGPRGEPASMWHAVYEAKA</sequence>
<evidence type="ECO:0000313" key="2">
    <source>
        <dbReference type="Proteomes" id="UP000008207"/>
    </source>
</evidence>
<dbReference type="Pfam" id="PF13489">
    <property type="entry name" value="Methyltransf_23"/>
    <property type="match status" value="1"/>
</dbReference>
<dbReference type="SUPFAM" id="SSF53335">
    <property type="entry name" value="S-adenosyl-L-methionine-dependent methyltransferases"/>
    <property type="match status" value="1"/>
</dbReference>
<keyword evidence="1" id="KW-0614">Plasmid</keyword>
<dbReference type="OrthoDB" id="9765084at2"/>
<gene>
    <name evidence="1" type="ordered locus">Mnod_8763</name>
</gene>
<geneLocation type="plasmid" evidence="1 2">
    <name>pMNOD03</name>
</geneLocation>
<dbReference type="AlphaFoldDB" id="B8IXT4"/>
<proteinExistence type="predicted"/>
<dbReference type="InterPro" id="IPR029063">
    <property type="entry name" value="SAM-dependent_MTases_sf"/>
</dbReference>
<evidence type="ECO:0008006" key="3">
    <source>
        <dbReference type="Google" id="ProtNLM"/>
    </source>
</evidence>
<dbReference type="Proteomes" id="UP000008207">
    <property type="component" value="Plasmid pMNOD03"/>
</dbReference>
<dbReference type="eggNOG" id="COG2226">
    <property type="taxonomic scope" value="Bacteria"/>
</dbReference>
<dbReference type="HOGENOM" id="CLU_939446_0_0_5"/>
<name>B8IXT4_METNO</name>
<dbReference type="CDD" id="cd02440">
    <property type="entry name" value="AdoMet_MTases"/>
    <property type="match status" value="1"/>
</dbReference>
<dbReference type="EMBL" id="CP001352">
    <property type="protein sequence ID" value="ACL63224.1"/>
    <property type="molecule type" value="Genomic_DNA"/>
</dbReference>
<protein>
    <recommendedName>
        <fullName evidence="3">Methyltransferase type 11</fullName>
    </recommendedName>
</protein>